<dbReference type="GO" id="GO:0046872">
    <property type="term" value="F:metal ion binding"/>
    <property type="evidence" value="ECO:0007669"/>
    <property type="project" value="UniProtKB-KW"/>
</dbReference>
<dbReference type="EMBL" id="CDMZ01001544">
    <property type="protein sequence ID" value="CEM34149.1"/>
    <property type="molecule type" value="Genomic_DNA"/>
</dbReference>
<dbReference type="FunFam" id="3.30.420.40:FF:000012">
    <property type="entry name" value="tRNA N6-adenosine threonylcarbamoyltransferase"/>
    <property type="match status" value="1"/>
</dbReference>
<proteinExistence type="inferred from homology"/>
<reference evidence="10" key="1">
    <citation type="submission" date="2014-11" db="EMBL/GenBank/DDBJ databases">
        <authorList>
            <person name="Otto D Thomas"/>
            <person name="Naeem Raeece"/>
        </authorList>
    </citation>
    <scope>NUCLEOTIDE SEQUENCE</scope>
</reference>
<dbReference type="PRINTS" id="PR00789">
    <property type="entry name" value="OSIALOPTASE"/>
</dbReference>
<feature type="domain" description="Gcp-like" evidence="9">
    <location>
        <begin position="129"/>
        <end position="228"/>
    </location>
</feature>
<name>A0A0G4GTS1_9ALVE</name>
<dbReference type="PANTHER" id="PTHR11735:SF6">
    <property type="entry name" value="TRNA N6-ADENOSINE THREONYLCARBAMOYLTRANSFERASE, MITOCHONDRIAL"/>
    <property type="match status" value="1"/>
</dbReference>
<dbReference type="EC" id="2.3.1.234" evidence="1"/>
<keyword evidence="3 7" id="KW-0819">tRNA processing</keyword>
<evidence type="ECO:0000256" key="8">
    <source>
        <dbReference type="SAM" id="MobiDB-lite"/>
    </source>
</evidence>
<comment type="catalytic activity">
    <reaction evidence="6 7">
        <text>L-threonylcarbamoyladenylate + adenosine(37) in tRNA = N(6)-L-threonylcarbamoyladenosine(37) in tRNA + AMP + H(+)</text>
        <dbReference type="Rhea" id="RHEA:37059"/>
        <dbReference type="Rhea" id="RHEA-COMP:10162"/>
        <dbReference type="Rhea" id="RHEA-COMP:10163"/>
        <dbReference type="ChEBI" id="CHEBI:15378"/>
        <dbReference type="ChEBI" id="CHEBI:73682"/>
        <dbReference type="ChEBI" id="CHEBI:74411"/>
        <dbReference type="ChEBI" id="CHEBI:74418"/>
        <dbReference type="ChEBI" id="CHEBI:456215"/>
        <dbReference type="EC" id="2.3.1.234"/>
    </reaction>
</comment>
<keyword evidence="4 7" id="KW-0479">Metal-binding</keyword>
<evidence type="ECO:0000256" key="2">
    <source>
        <dbReference type="ARBA" id="ARBA00022679"/>
    </source>
</evidence>
<comment type="cofactor">
    <cofactor evidence="7">
        <name>a divalent metal cation</name>
        <dbReference type="ChEBI" id="CHEBI:60240"/>
    </cofactor>
    <text evidence="7">Binds 1 divalent metal cation per subunit.</text>
</comment>
<dbReference type="AlphaFoldDB" id="A0A0G4GTS1"/>
<evidence type="ECO:0000313" key="10">
    <source>
        <dbReference type="EMBL" id="CEM34149.1"/>
    </source>
</evidence>
<keyword evidence="2 7" id="KW-0808">Transferase</keyword>
<dbReference type="GO" id="GO:0002949">
    <property type="term" value="P:tRNA threonylcarbamoyladenosine modification"/>
    <property type="evidence" value="ECO:0007669"/>
    <property type="project" value="UniProtKB-UniRule"/>
</dbReference>
<feature type="domain" description="Gcp-like" evidence="9">
    <location>
        <begin position="264"/>
        <end position="452"/>
    </location>
</feature>
<dbReference type="GO" id="GO:0005739">
    <property type="term" value="C:mitochondrion"/>
    <property type="evidence" value="ECO:0007669"/>
    <property type="project" value="UniProtKB-SubCell"/>
</dbReference>
<comment type="function">
    <text evidence="7">Required for the formation of a threonylcarbamoyl group on adenosine at position 37 (t(6)A37) in mitochondrial tRNAs that read codons beginning with adenine. Probably involved in the transfer of the threonylcarbamoyl moiety of threonylcarbamoyl-AMP (TC-AMP) to the N6 group of A37. Involved in mitochondrial genome maintenance.</text>
</comment>
<dbReference type="InterPro" id="IPR043129">
    <property type="entry name" value="ATPase_NBD"/>
</dbReference>
<evidence type="ECO:0000256" key="4">
    <source>
        <dbReference type="ARBA" id="ARBA00022723"/>
    </source>
</evidence>
<sequence>MSSFQNVVSRRATEERCRLTRRRKDVGRLPFRSRLRASPSTEEGLTRELERPKSKDFYLVGDDVNLLPPWEKDSSDYSDFIQQQRDHVECQGDGHEEEKEKTLPDPFVVLGIETSCDDTAVGILRSDGKILGEAIASQIELGEKWGGVHPSEAREAHKRNMMGTLEKALQQAGLREEDVDMIAVTTGPGLQMCLDVGCKAARDLALRLEIPFVGVHHMEAHTLSARLALQRPFWESDCWTTKGATVENVSPSLGEETDPLVPLEFPFLALLVSGGHSQLVLAEGVGSYSILGDSLDDALGEAYDKVARDLGLPVGGGGGPAVERAALEGRESDVPPLKRPLLERRDCVFSFAGLKSAVKYNIQKRKVELDLGLEDPLPERDVKNFAAAFQNTALDHVEERLRRAMGFCEGKEKTEAGAGVKKEGGKPVRSLVVVGGVAANQELRRRLSRLCAGRGSEGDRREEIQKLATREERRWRRRRKSAQKRGEEGRGEVETAEQAIQALRRLDVEKEKLKPWRLVVPPPRLCRDNGLMIAWAAVEKLRHRLFGDARVVRLRPRWPLGPVRPVEGDFFGQNAELACPRIDP</sequence>
<dbReference type="Pfam" id="PF00814">
    <property type="entry name" value="TsaD"/>
    <property type="match status" value="2"/>
</dbReference>
<dbReference type="Gene3D" id="3.30.420.40">
    <property type="match status" value="3"/>
</dbReference>
<comment type="similarity">
    <text evidence="7">Belongs to the KAE1 / TsaD family.</text>
</comment>
<feature type="region of interest" description="Disordered" evidence="8">
    <location>
        <begin position="475"/>
        <end position="494"/>
    </location>
</feature>
<comment type="subunit">
    <text evidence="7">Homodimer.</text>
</comment>
<dbReference type="PANTHER" id="PTHR11735">
    <property type="entry name" value="TRNA N6-ADENOSINE THREONYLCARBAMOYLTRANSFERASE"/>
    <property type="match status" value="1"/>
</dbReference>
<evidence type="ECO:0000256" key="3">
    <source>
        <dbReference type="ARBA" id="ARBA00022694"/>
    </source>
</evidence>
<evidence type="ECO:0000259" key="9">
    <source>
        <dbReference type="Pfam" id="PF00814"/>
    </source>
</evidence>
<dbReference type="InterPro" id="IPR000905">
    <property type="entry name" value="Gcp-like_dom"/>
</dbReference>
<dbReference type="GO" id="GO:0061711">
    <property type="term" value="F:tRNA N(6)-L-threonylcarbamoyladenine synthase activity"/>
    <property type="evidence" value="ECO:0007669"/>
    <property type="project" value="UniProtKB-EC"/>
</dbReference>
<dbReference type="CDD" id="cd24134">
    <property type="entry name" value="ASKHA_NBD_OSGEPL1_QRI7_euk"/>
    <property type="match status" value="1"/>
</dbReference>
<comment type="subcellular location">
    <subcellularLocation>
        <location evidence="7">Mitochondrion</location>
    </subcellularLocation>
</comment>
<dbReference type="HAMAP" id="MF_01445">
    <property type="entry name" value="TsaD"/>
    <property type="match status" value="1"/>
</dbReference>
<dbReference type="InterPro" id="IPR022450">
    <property type="entry name" value="TsaD"/>
</dbReference>
<protein>
    <recommendedName>
        <fullName evidence="1">N(6)-L-threonylcarbamoyladenine synthase</fullName>
        <ecNumber evidence="1">2.3.1.234</ecNumber>
    </recommendedName>
</protein>
<feature type="compositionally biased region" description="Basic and acidic residues" evidence="8">
    <location>
        <begin position="484"/>
        <end position="493"/>
    </location>
</feature>
<dbReference type="SUPFAM" id="SSF53067">
    <property type="entry name" value="Actin-like ATPase domain"/>
    <property type="match status" value="2"/>
</dbReference>
<dbReference type="PhylomeDB" id="A0A0G4GTS1"/>
<evidence type="ECO:0000256" key="6">
    <source>
        <dbReference type="ARBA" id="ARBA00048117"/>
    </source>
</evidence>
<organism evidence="10">
    <name type="scientific">Chromera velia CCMP2878</name>
    <dbReference type="NCBI Taxonomy" id="1169474"/>
    <lineage>
        <taxon>Eukaryota</taxon>
        <taxon>Sar</taxon>
        <taxon>Alveolata</taxon>
        <taxon>Colpodellida</taxon>
        <taxon>Chromeraceae</taxon>
        <taxon>Chromera</taxon>
    </lineage>
</organism>
<keyword evidence="7" id="KW-0496">Mitochondrion</keyword>
<evidence type="ECO:0000256" key="5">
    <source>
        <dbReference type="ARBA" id="ARBA00023315"/>
    </source>
</evidence>
<gene>
    <name evidence="10" type="ORF">Cvel_23363</name>
</gene>
<evidence type="ECO:0000256" key="1">
    <source>
        <dbReference type="ARBA" id="ARBA00012156"/>
    </source>
</evidence>
<keyword evidence="5 7" id="KW-0012">Acyltransferase</keyword>
<dbReference type="VEuPathDB" id="CryptoDB:Cvel_23363"/>
<evidence type="ECO:0000256" key="7">
    <source>
        <dbReference type="HAMAP-Rule" id="MF_03179"/>
    </source>
</evidence>
<dbReference type="InterPro" id="IPR017861">
    <property type="entry name" value="KAE1/TsaD"/>
</dbReference>
<accession>A0A0G4GTS1</accession>